<keyword evidence="3" id="KW-1185">Reference proteome</keyword>
<evidence type="ECO:0000313" key="2">
    <source>
        <dbReference type="EMBL" id="SMC63015.1"/>
    </source>
</evidence>
<protein>
    <submittedName>
        <fullName evidence="2">Uncharacterized protein</fullName>
    </submittedName>
</protein>
<evidence type="ECO:0000256" key="1">
    <source>
        <dbReference type="SAM" id="MobiDB-lite"/>
    </source>
</evidence>
<gene>
    <name evidence="2" type="ORF">SAMN05661093_01037</name>
</gene>
<dbReference type="EMBL" id="FWXV01000001">
    <property type="protein sequence ID" value="SMC63015.1"/>
    <property type="molecule type" value="Genomic_DNA"/>
</dbReference>
<dbReference type="Proteomes" id="UP000192674">
    <property type="component" value="Unassembled WGS sequence"/>
</dbReference>
<accession>A0A1Y5X0D0</accession>
<feature type="region of interest" description="Disordered" evidence="1">
    <location>
        <begin position="160"/>
        <end position="184"/>
    </location>
</feature>
<evidence type="ECO:0000313" key="3">
    <source>
        <dbReference type="Proteomes" id="UP000192674"/>
    </source>
</evidence>
<sequence>MTGMTNLTSLELLRTLADARTRYEERFGWPVTIEVQPGRLVMRLGEVADAVVMPRRLGRDVLADLRIAMLAGPVLADGGGQWWMFLTRPACHAAPKHEDELRCIEVHPVPSGARVVVPCEFDAKNGCPWIEQPRALPRLPPWSAVIATARRIASIPRQRVPEHPGLHPSGVTHPPSAPVLPALA</sequence>
<organism evidence="2 3">
    <name type="scientific">Kibdelosporangium aridum</name>
    <dbReference type="NCBI Taxonomy" id="2030"/>
    <lineage>
        <taxon>Bacteria</taxon>
        <taxon>Bacillati</taxon>
        <taxon>Actinomycetota</taxon>
        <taxon>Actinomycetes</taxon>
        <taxon>Pseudonocardiales</taxon>
        <taxon>Pseudonocardiaceae</taxon>
        <taxon>Kibdelosporangium</taxon>
    </lineage>
</organism>
<dbReference type="AlphaFoldDB" id="A0A1Y5X0D0"/>
<reference evidence="2 3" key="1">
    <citation type="submission" date="2017-04" db="EMBL/GenBank/DDBJ databases">
        <authorList>
            <person name="Afonso C.L."/>
            <person name="Miller P.J."/>
            <person name="Scott M.A."/>
            <person name="Spackman E."/>
            <person name="Goraichik I."/>
            <person name="Dimitrov K.M."/>
            <person name="Suarez D.L."/>
            <person name="Swayne D.E."/>
        </authorList>
    </citation>
    <scope>NUCLEOTIDE SEQUENCE [LARGE SCALE GENOMIC DNA]</scope>
    <source>
        <strain evidence="2 3">DSM 43828</strain>
    </source>
</reference>
<name>A0A1Y5X0D0_KIBAR</name>
<proteinExistence type="predicted"/>